<proteinExistence type="predicted"/>
<dbReference type="Gene3D" id="3.90.215.10">
    <property type="entry name" value="Gamma Fibrinogen, chain A, domain 1"/>
    <property type="match status" value="1"/>
</dbReference>
<dbReference type="Proteomes" id="UP001208570">
    <property type="component" value="Unassembled WGS sequence"/>
</dbReference>
<dbReference type="InterPro" id="IPR002181">
    <property type="entry name" value="Fibrinogen_a/b/g_C_dom"/>
</dbReference>
<comment type="caution">
    <text evidence="2">The sequence shown here is derived from an EMBL/GenBank/DDBJ whole genome shotgun (WGS) entry which is preliminary data.</text>
</comment>
<dbReference type="SUPFAM" id="SSF56496">
    <property type="entry name" value="Fibrinogen C-terminal domain-like"/>
    <property type="match status" value="1"/>
</dbReference>
<dbReference type="InterPro" id="IPR014716">
    <property type="entry name" value="Fibrinogen_a/b/g_C_1"/>
</dbReference>
<dbReference type="PANTHER" id="PTHR19143:SF327">
    <property type="entry name" value="FI21813P1-RELATED"/>
    <property type="match status" value="1"/>
</dbReference>
<sequence>MWLIPFLYYIYLLYISVIANKFEPISFDPQSLKPESSLAIFDNDSTTCTSFRETAGSSALKFTQFRIKFPTDVDSNFSVQISGHSLGCDNGLYLSPLSATQAEQWLGQWNICKFLRKTEDSYLETCYYNCSFRGCLEVLQLIYMPNTPDEYSWELCHISIVHRTPGVCSCQATGGHSVILPGDSSHTDIFCGETSEESGWIVLMRRVSDDVDFNKEWNEYKYGFGDIFGNFWGGNEMMHKITTDGNRYLLRVELMTEDGKFLFAEYNNFWVDSENNNYRLHVTEYLSRSTAEDALRQHNLMEFSTPLKDNDLNDGYNCSASHEAGWWYTDCKFALLTAKFGPYNTISKYKGITWFPDCDGSHFATYARMMIKPT</sequence>
<dbReference type="GO" id="GO:0005615">
    <property type="term" value="C:extracellular space"/>
    <property type="evidence" value="ECO:0007669"/>
    <property type="project" value="TreeGrafter"/>
</dbReference>
<name>A0AAD9JB39_9ANNE</name>
<reference evidence="2" key="1">
    <citation type="journal article" date="2023" name="Mol. Biol. Evol.">
        <title>Third-Generation Sequencing Reveals the Adaptive Role of the Epigenome in Three Deep-Sea Polychaetes.</title>
        <authorList>
            <person name="Perez M."/>
            <person name="Aroh O."/>
            <person name="Sun Y."/>
            <person name="Lan Y."/>
            <person name="Juniper S.K."/>
            <person name="Young C.R."/>
            <person name="Angers B."/>
            <person name="Qian P.Y."/>
        </authorList>
    </citation>
    <scope>NUCLEOTIDE SEQUENCE</scope>
    <source>
        <strain evidence="2">P08H-3</strain>
    </source>
</reference>
<dbReference type="InterPro" id="IPR036056">
    <property type="entry name" value="Fibrinogen-like_C"/>
</dbReference>
<dbReference type="InterPro" id="IPR050373">
    <property type="entry name" value="Fibrinogen_C-term_domain"/>
</dbReference>
<evidence type="ECO:0000259" key="1">
    <source>
        <dbReference type="PROSITE" id="PS51406"/>
    </source>
</evidence>
<protein>
    <recommendedName>
        <fullName evidence="1">Fibrinogen C-terminal domain-containing protein</fullName>
    </recommendedName>
</protein>
<dbReference type="PANTHER" id="PTHR19143">
    <property type="entry name" value="FIBRINOGEN/TENASCIN/ANGIOPOEITIN"/>
    <property type="match status" value="1"/>
</dbReference>
<accession>A0AAD9JB39</accession>
<dbReference type="EMBL" id="JAODUP010000436">
    <property type="protein sequence ID" value="KAK2149793.1"/>
    <property type="molecule type" value="Genomic_DNA"/>
</dbReference>
<keyword evidence="3" id="KW-1185">Reference proteome</keyword>
<evidence type="ECO:0000313" key="3">
    <source>
        <dbReference type="Proteomes" id="UP001208570"/>
    </source>
</evidence>
<dbReference type="Pfam" id="PF00147">
    <property type="entry name" value="Fibrinogen_C"/>
    <property type="match status" value="1"/>
</dbReference>
<gene>
    <name evidence="2" type="ORF">LSH36_436g03003</name>
</gene>
<dbReference type="SMART" id="SM00186">
    <property type="entry name" value="FBG"/>
    <property type="match status" value="1"/>
</dbReference>
<evidence type="ECO:0000313" key="2">
    <source>
        <dbReference type="EMBL" id="KAK2149793.1"/>
    </source>
</evidence>
<organism evidence="2 3">
    <name type="scientific">Paralvinella palmiformis</name>
    <dbReference type="NCBI Taxonomy" id="53620"/>
    <lineage>
        <taxon>Eukaryota</taxon>
        <taxon>Metazoa</taxon>
        <taxon>Spiralia</taxon>
        <taxon>Lophotrochozoa</taxon>
        <taxon>Annelida</taxon>
        <taxon>Polychaeta</taxon>
        <taxon>Sedentaria</taxon>
        <taxon>Canalipalpata</taxon>
        <taxon>Terebellida</taxon>
        <taxon>Terebelliformia</taxon>
        <taxon>Alvinellidae</taxon>
        <taxon>Paralvinella</taxon>
    </lineage>
</organism>
<feature type="domain" description="Fibrinogen C-terminal" evidence="1">
    <location>
        <begin position="159"/>
        <end position="374"/>
    </location>
</feature>
<dbReference type="PROSITE" id="PS51406">
    <property type="entry name" value="FIBRINOGEN_C_2"/>
    <property type="match status" value="1"/>
</dbReference>
<dbReference type="AlphaFoldDB" id="A0AAD9JB39"/>